<dbReference type="AlphaFoldDB" id="A0A8D9F5E8"/>
<organism evidence="1">
    <name type="scientific">Cacopsylla melanoneura</name>
    <dbReference type="NCBI Taxonomy" id="428564"/>
    <lineage>
        <taxon>Eukaryota</taxon>
        <taxon>Metazoa</taxon>
        <taxon>Ecdysozoa</taxon>
        <taxon>Arthropoda</taxon>
        <taxon>Hexapoda</taxon>
        <taxon>Insecta</taxon>
        <taxon>Pterygota</taxon>
        <taxon>Neoptera</taxon>
        <taxon>Paraneoptera</taxon>
        <taxon>Hemiptera</taxon>
        <taxon>Sternorrhyncha</taxon>
        <taxon>Psylloidea</taxon>
        <taxon>Psyllidae</taxon>
        <taxon>Psyllinae</taxon>
        <taxon>Cacopsylla</taxon>
    </lineage>
</organism>
<sequence>MVVKPTVDDNSGEILPSEYEIEELYIESVELCDADDNNNNTQETEKKECIVDEPKWNSYTPAMLKKMRSRKLMTKTPAKRKRNCEQYSDNLASKKGVLSLQELHVQKMLEAQAREDAMKEEKHKATMDARVKKDLHLTRMLEMQETDKKRKEEIHQAEMDERAIKLKIYKEQYAAMIKNNR</sequence>
<name>A0A8D9F5E8_9HEMI</name>
<reference evidence="1" key="1">
    <citation type="submission" date="2021-05" db="EMBL/GenBank/DDBJ databases">
        <authorList>
            <person name="Alioto T."/>
            <person name="Alioto T."/>
            <person name="Gomez Garrido J."/>
        </authorList>
    </citation>
    <scope>NUCLEOTIDE SEQUENCE</scope>
</reference>
<protein>
    <submittedName>
        <fullName evidence="1">Uncharacterized protein</fullName>
    </submittedName>
</protein>
<accession>A0A8D9F5E8</accession>
<dbReference type="EMBL" id="HBUF01609104">
    <property type="protein sequence ID" value="CAG6778318.1"/>
    <property type="molecule type" value="Transcribed_RNA"/>
</dbReference>
<proteinExistence type="predicted"/>
<evidence type="ECO:0000313" key="1">
    <source>
        <dbReference type="EMBL" id="CAG6778318.1"/>
    </source>
</evidence>